<dbReference type="PANTHER" id="PTHR42637:SF1">
    <property type="entry name" value="TRNA 2-(METHYLSULFANYL)-N(6)-ISOPENTENYLADENOSINE(37) HYDROXYLASE"/>
    <property type="match status" value="1"/>
</dbReference>
<dbReference type="Proteomes" id="UP000236738">
    <property type="component" value="Unassembled WGS sequence"/>
</dbReference>
<proteinExistence type="predicted"/>
<evidence type="ECO:0000313" key="1">
    <source>
        <dbReference type="EMBL" id="SEF71984.1"/>
    </source>
</evidence>
<dbReference type="GO" id="GO:0045301">
    <property type="term" value="F:tRNA 2-(methylsulfanyl)-N(6)-isopentenyladenosine(37) hydroxylase activity"/>
    <property type="evidence" value="ECO:0007669"/>
    <property type="project" value="InterPro"/>
</dbReference>
<dbReference type="PIRSF" id="PIRSF020736">
    <property type="entry name" value="MiaE"/>
    <property type="match status" value="1"/>
</dbReference>
<dbReference type="InterPro" id="IPR012347">
    <property type="entry name" value="Ferritin-like"/>
</dbReference>
<dbReference type="GO" id="GO:0006400">
    <property type="term" value="P:tRNA modification"/>
    <property type="evidence" value="ECO:0007669"/>
    <property type="project" value="InterPro"/>
</dbReference>
<dbReference type="OrthoDB" id="9802518at2"/>
<dbReference type="AlphaFoldDB" id="A0A1H5UAC9"/>
<name>A0A1H5UAC9_9FLAO</name>
<dbReference type="InterPro" id="IPR010386">
    <property type="entry name" value="tRNA-Hydrxlase_MiaE"/>
</dbReference>
<dbReference type="InterPro" id="IPR009078">
    <property type="entry name" value="Ferritin-like_SF"/>
</dbReference>
<reference evidence="2" key="1">
    <citation type="submission" date="2016-10" db="EMBL/GenBank/DDBJ databases">
        <authorList>
            <person name="Varghese N."/>
            <person name="Submissions S."/>
        </authorList>
    </citation>
    <scope>NUCLEOTIDE SEQUENCE [LARGE SCALE GENOMIC DNA]</scope>
    <source>
        <strain evidence="2">DSM 21580</strain>
    </source>
</reference>
<dbReference type="CDD" id="cd07910">
    <property type="entry name" value="MiaE"/>
    <property type="match status" value="1"/>
</dbReference>
<dbReference type="EMBL" id="FNUS01000001">
    <property type="protein sequence ID" value="SEF71984.1"/>
    <property type="molecule type" value="Genomic_DNA"/>
</dbReference>
<dbReference type="Gene3D" id="1.20.1260.10">
    <property type="match status" value="1"/>
</dbReference>
<evidence type="ECO:0000313" key="2">
    <source>
        <dbReference type="Proteomes" id="UP000236738"/>
    </source>
</evidence>
<dbReference type="RefSeq" id="WP_103912721.1">
    <property type="nucleotide sequence ID" value="NZ_FNUS01000001.1"/>
</dbReference>
<dbReference type="Pfam" id="PF06175">
    <property type="entry name" value="MiaE"/>
    <property type="match status" value="1"/>
</dbReference>
<keyword evidence="2" id="KW-1185">Reference proteome</keyword>
<sequence>MFRLKLPTDPRWANIAENNLEEILSDHAWCEQKAATNAVHLIIQNAEKPELVSEMLKISIEEMEHFKMVHDIILERGYEFLRERKDDYVGELAKYMKKNSDGSRESGLIERLLFAAMIEARSCERFKVLSETIKDQKLAKFYRELMESEAEHYTTFIKFARKYAETIDVEKRWNAWLEEEARIISGFGKKETIHG</sequence>
<dbReference type="PANTHER" id="PTHR42637">
    <property type="entry name" value="TRNA-(MS[2]IO[6]A)-HYDROXYLASE"/>
    <property type="match status" value="1"/>
</dbReference>
<organism evidence="1 2">
    <name type="scientific">Halpernia humi</name>
    <dbReference type="NCBI Taxonomy" id="493375"/>
    <lineage>
        <taxon>Bacteria</taxon>
        <taxon>Pseudomonadati</taxon>
        <taxon>Bacteroidota</taxon>
        <taxon>Flavobacteriia</taxon>
        <taxon>Flavobacteriales</taxon>
        <taxon>Weeksellaceae</taxon>
        <taxon>Chryseobacterium group</taxon>
        <taxon>Halpernia</taxon>
    </lineage>
</organism>
<gene>
    <name evidence="1" type="ORF">SAMN05421847_0722</name>
</gene>
<protein>
    <submittedName>
        <fullName evidence="1">tRNA-(Ms[2]io[6]A)-hydroxylase</fullName>
    </submittedName>
</protein>
<dbReference type="SUPFAM" id="SSF47240">
    <property type="entry name" value="Ferritin-like"/>
    <property type="match status" value="1"/>
</dbReference>
<accession>A0A1H5UAC9</accession>